<proteinExistence type="predicted"/>
<dbReference type="InterPro" id="IPR013625">
    <property type="entry name" value="PTB"/>
</dbReference>
<dbReference type="SUPFAM" id="SSF50729">
    <property type="entry name" value="PH domain-like"/>
    <property type="match status" value="1"/>
</dbReference>
<evidence type="ECO:0000259" key="1">
    <source>
        <dbReference type="Pfam" id="PF08416"/>
    </source>
</evidence>
<dbReference type="CDD" id="cd01210">
    <property type="entry name" value="PTB_EPS8"/>
    <property type="match status" value="1"/>
</dbReference>
<keyword evidence="2" id="KW-0675">Receptor</keyword>
<dbReference type="EMBL" id="OW240912">
    <property type="protein sequence ID" value="CAH2221141.1"/>
    <property type="molecule type" value="Genomic_DNA"/>
</dbReference>
<feature type="domain" description="PTB" evidence="1">
    <location>
        <begin position="79"/>
        <end position="201"/>
    </location>
</feature>
<dbReference type="Gene3D" id="2.30.29.30">
    <property type="entry name" value="Pleckstrin-homology domain (PH domain)/Phosphotyrosine-binding domain (PTB)"/>
    <property type="match status" value="1"/>
</dbReference>
<dbReference type="GO" id="GO:0035023">
    <property type="term" value="P:regulation of Rho protein signal transduction"/>
    <property type="evidence" value="ECO:0007669"/>
    <property type="project" value="TreeGrafter"/>
</dbReference>
<keyword evidence="2" id="KW-0418">Kinase</keyword>
<sequence length="207" mass="23643">MAGTKEEEQETEKKNTLTGSSRLSYTILKMDDYFNSTDRVLAHQGEPSRHSMRPSAKSIYEQRKQYAQSLTMAENSFEHRVEHLLTCDLDNEVRSVEDCMKRLRSLDAEGRIWGQDLMLEVKNGNLQLNDLETRDSLESVPLRNVLSCRSLMGGTTYNSVLTVTIQDPQKSTVFIFQCDEQPANVLHSHLEKALKQEKSNTEGNNSR</sequence>
<dbReference type="PANTHER" id="PTHR12287">
    <property type="entry name" value="EPIDERMAL GROWTH FACTOR RECEPTOR KINASE SUBSTRATE EPS8-RELATED PROTEIN"/>
    <property type="match status" value="1"/>
</dbReference>
<dbReference type="AlphaFoldDB" id="A0AAD1R015"/>
<organism evidence="2 3">
    <name type="scientific">Pelobates cultripes</name>
    <name type="common">Western spadefoot toad</name>
    <dbReference type="NCBI Taxonomy" id="61616"/>
    <lineage>
        <taxon>Eukaryota</taxon>
        <taxon>Metazoa</taxon>
        <taxon>Chordata</taxon>
        <taxon>Craniata</taxon>
        <taxon>Vertebrata</taxon>
        <taxon>Euteleostomi</taxon>
        <taxon>Amphibia</taxon>
        <taxon>Batrachia</taxon>
        <taxon>Anura</taxon>
        <taxon>Pelobatoidea</taxon>
        <taxon>Pelobatidae</taxon>
        <taxon>Pelobates</taxon>
    </lineage>
</organism>
<evidence type="ECO:0000313" key="2">
    <source>
        <dbReference type="EMBL" id="CAH2221141.1"/>
    </source>
</evidence>
<dbReference type="InterPro" id="IPR039801">
    <property type="entry name" value="EPS8-like"/>
</dbReference>
<dbReference type="GO" id="GO:0032587">
    <property type="term" value="C:ruffle membrane"/>
    <property type="evidence" value="ECO:0007669"/>
    <property type="project" value="TreeGrafter"/>
</dbReference>
<evidence type="ECO:0000313" key="3">
    <source>
        <dbReference type="Proteomes" id="UP001295444"/>
    </source>
</evidence>
<dbReference type="PANTHER" id="PTHR12287:SF22">
    <property type="entry name" value="EPIDERMAL GROWTH FACTOR RECEPTOR KINASE SUBSTRATE 8-LIKE PROTEIN 3"/>
    <property type="match status" value="1"/>
</dbReference>
<dbReference type="GO" id="GO:0016301">
    <property type="term" value="F:kinase activity"/>
    <property type="evidence" value="ECO:0007669"/>
    <property type="project" value="UniProtKB-KW"/>
</dbReference>
<dbReference type="GO" id="GO:0003779">
    <property type="term" value="F:actin binding"/>
    <property type="evidence" value="ECO:0007669"/>
    <property type="project" value="TreeGrafter"/>
</dbReference>
<dbReference type="InterPro" id="IPR033928">
    <property type="entry name" value="EPS8_PTB"/>
</dbReference>
<keyword evidence="3" id="KW-1185">Reference proteome</keyword>
<dbReference type="GO" id="GO:0031982">
    <property type="term" value="C:vesicle"/>
    <property type="evidence" value="ECO:0007669"/>
    <property type="project" value="TreeGrafter"/>
</dbReference>
<accession>A0AAD1R015</accession>
<name>A0AAD1R015_PELCU</name>
<dbReference type="GO" id="GO:0007266">
    <property type="term" value="P:Rho protein signal transduction"/>
    <property type="evidence" value="ECO:0007669"/>
    <property type="project" value="TreeGrafter"/>
</dbReference>
<keyword evidence="2" id="KW-0808">Transferase</keyword>
<dbReference type="InterPro" id="IPR011993">
    <property type="entry name" value="PH-like_dom_sf"/>
</dbReference>
<dbReference type="GO" id="GO:1900029">
    <property type="term" value="P:positive regulation of ruffle assembly"/>
    <property type="evidence" value="ECO:0007669"/>
    <property type="project" value="TreeGrafter"/>
</dbReference>
<gene>
    <name evidence="2" type="ORF">PECUL_23A044826</name>
</gene>
<protein>
    <submittedName>
        <fullName evidence="2">Epidermal growth factor receptor kinase substrate 8 3 isoform X1</fullName>
    </submittedName>
</protein>
<reference evidence="2" key="1">
    <citation type="submission" date="2022-03" db="EMBL/GenBank/DDBJ databases">
        <authorList>
            <person name="Alioto T."/>
            <person name="Alioto T."/>
            <person name="Gomez Garrido J."/>
        </authorList>
    </citation>
    <scope>NUCLEOTIDE SEQUENCE</scope>
</reference>
<dbReference type="Pfam" id="PF08416">
    <property type="entry name" value="PTB"/>
    <property type="match status" value="1"/>
</dbReference>
<dbReference type="Proteomes" id="UP001295444">
    <property type="component" value="Chromosome 01"/>
</dbReference>